<dbReference type="Proteomes" id="UP000240357">
    <property type="component" value="Unassembled WGS sequence"/>
</dbReference>
<dbReference type="GO" id="GO:0009279">
    <property type="term" value="C:cell outer membrane"/>
    <property type="evidence" value="ECO:0007669"/>
    <property type="project" value="UniProtKB-SubCell"/>
</dbReference>
<keyword evidence="5 7" id="KW-0472">Membrane</keyword>
<dbReference type="EMBL" id="PYFT01000001">
    <property type="protein sequence ID" value="PSR53185.1"/>
    <property type="molecule type" value="Genomic_DNA"/>
</dbReference>
<comment type="caution">
    <text evidence="9">The sequence shown here is derived from an EMBL/GenBank/DDBJ whole genome shotgun (WGS) entry which is preliminary data.</text>
</comment>
<evidence type="ECO:0000259" key="8">
    <source>
        <dbReference type="Pfam" id="PF07715"/>
    </source>
</evidence>
<dbReference type="OrthoDB" id="9768177at2"/>
<dbReference type="NCBIfam" id="TIGR04056">
    <property type="entry name" value="OMP_RagA_SusC"/>
    <property type="match status" value="1"/>
</dbReference>
<dbReference type="InterPro" id="IPR008969">
    <property type="entry name" value="CarboxyPept-like_regulatory"/>
</dbReference>
<proteinExistence type="inferred from homology"/>
<keyword evidence="6 7" id="KW-0998">Cell outer membrane</keyword>
<feature type="domain" description="TonB-dependent receptor plug" evidence="8">
    <location>
        <begin position="234"/>
        <end position="357"/>
    </location>
</feature>
<dbReference type="Gene3D" id="2.60.40.1120">
    <property type="entry name" value="Carboxypeptidase-like, regulatory domain"/>
    <property type="match status" value="1"/>
</dbReference>
<dbReference type="SUPFAM" id="SSF49464">
    <property type="entry name" value="Carboxypeptidase regulatory domain-like"/>
    <property type="match status" value="1"/>
</dbReference>
<dbReference type="PROSITE" id="PS52016">
    <property type="entry name" value="TONB_DEPENDENT_REC_3"/>
    <property type="match status" value="1"/>
</dbReference>
<keyword evidence="3 7" id="KW-1134">Transmembrane beta strand</keyword>
<dbReference type="InterPro" id="IPR012910">
    <property type="entry name" value="Plug_dom"/>
</dbReference>
<comment type="subcellular location">
    <subcellularLocation>
        <location evidence="1 7">Cell outer membrane</location>
        <topology evidence="1 7">Multi-pass membrane protein</topology>
    </subcellularLocation>
</comment>
<keyword evidence="4 7" id="KW-0812">Transmembrane</keyword>
<evidence type="ECO:0000256" key="1">
    <source>
        <dbReference type="ARBA" id="ARBA00004571"/>
    </source>
</evidence>
<dbReference type="InterPro" id="IPR023996">
    <property type="entry name" value="TonB-dep_OMP_SusC/RagA"/>
</dbReference>
<evidence type="ECO:0000313" key="9">
    <source>
        <dbReference type="EMBL" id="PSR53185.1"/>
    </source>
</evidence>
<dbReference type="InterPro" id="IPR036942">
    <property type="entry name" value="Beta-barrel_TonB_sf"/>
</dbReference>
<dbReference type="Pfam" id="PF07715">
    <property type="entry name" value="Plug"/>
    <property type="match status" value="1"/>
</dbReference>
<dbReference type="InterPro" id="IPR037066">
    <property type="entry name" value="Plug_dom_sf"/>
</dbReference>
<dbReference type="SUPFAM" id="SSF56935">
    <property type="entry name" value="Porins"/>
    <property type="match status" value="1"/>
</dbReference>
<dbReference type="Pfam" id="PF13715">
    <property type="entry name" value="CarbopepD_reg_2"/>
    <property type="match status" value="1"/>
</dbReference>
<name>A0A2T2YCE2_9BACT</name>
<dbReference type="InterPro" id="IPR039426">
    <property type="entry name" value="TonB-dep_rcpt-like"/>
</dbReference>
<dbReference type="NCBIfam" id="TIGR04057">
    <property type="entry name" value="SusC_RagA_signa"/>
    <property type="match status" value="1"/>
</dbReference>
<evidence type="ECO:0000313" key="10">
    <source>
        <dbReference type="Proteomes" id="UP000240357"/>
    </source>
</evidence>
<dbReference type="Gene3D" id="2.170.130.10">
    <property type="entry name" value="TonB-dependent receptor, plug domain"/>
    <property type="match status" value="1"/>
</dbReference>
<dbReference type="AlphaFoldDB" id="A0A2T2YCE2"/>
<sequence>MEIILMKKRLWLKLLFLSVTFLLVDRNALAEDNKAKTALNQIITLKLEKTELSVILREMEDRSGIHFIYSTQIIDATRKVSVNASNKKLAQVLTDLFTPLRIDFEPVGGEIVLKRLKTSGLVPTADNTHTVLASSKKRMVASTITGKITSATGEALPGVTVLVKGTTTGTASGSDGSYSITAPADNGTLVFSFIGYTTKEVPFNGNATINVILLDDTKTLDEVVVTALGIKREKKALTYAVSEVGGEKLTQAREINVGNALAGRVAGVTASGTSGGPGSSSRIVIRGNGSLNGENQPLYVVNGMPITNNNQGAAGTFGGVDRGDGLASINPDDIESISVLKGGTAAALYGARAANGVILITTKSGKAQKGIGVEYNTNYTLQQAVNLLDWQYEYGSGSLGAAPTTQAQAIANGRMSWGARLDNSPVIQPDGQPRPYTAQKNNLKNFYQTGTNFVNTLALTGGNEIARFRFSASNLDNKAIVPHNTMNIKTFNLSASATLAKKIVFEGNAQYNIEDVKNRTYLADFQLNPNTGAQLLATNIPIETLLPGYLPTGNEFKWSDYEYATNPYFAINKVQNGDTKKRFIGSFNTTYNITDALYVRARFGIDQVNFDAYAIQPTGLAFNQPGSMTTDQSVQSETNLEGTIGFRKDVGRFSVNVFAGGNQMRNTFDGLSLSSGQFNRPYQYFIANGRSQNFAINYSELGINSLFASADIDFNNYLYLTLTGRNDWFSTLDPKNNSLFYPSVGLSFVASDAWATKPGWLDYAKIRASWAQVGGGAPTAYAITQTFSAQSQQHLGQTLMNVTNPTLPTLLTPYTSTTTEVGIETKILNNRLGVDVTLYDRTTTNDIVNATLPQSSGYTAVALNVGKMKNRGIELMLSGSPITSESGLSWNMALNTAYNKNEVISIAPELGLTSLRLPGATTRTENGWITHYQGQPFGQIAGSTYSRNANGQIIYNSSNGLPIAGPVVPLGKGVPPLAVGLNNDFSFKNFNLSFLLDSRWGGSIYSATSAYGTQFGLDKRTVENNVRETGVTVTGVNEKGEAFTKNVPAETYYKGIWNTITSEFVEKADFIKLRSFNIGYTLPAKLLAKTPFQSANISFVGRNLLILYRSTKNIDPESNYSSGNAQGLENFGLPSTRTYGFNLSVRL</sequence>
<organism evidence="9 10">
    <name type="scientific">Adhaeribacter arboris</name>
    <dbReference type="NCBI Taxonomy" id="2072846"/>
    <lineage>
        <taxon>Bacteria</taxon>
        <taxon>Pseudomonadati</taxon>
        <taxon>Bacteroidota</taxon>
        <taxon>Cytophagia</taxon>
        <taxon>Cytophagales</taxon>
        <taxon>Hymenobacteraceae</taxon>
        <taxon>Adhaeribacter</taxon>
    </lineage>
</organism>
<evidence type="ECO:0000256" key="2">
    <source>
        <dbReference type="ARBA" id="ARBA00022448"/>
    </source>
</evidence>
<evidence type="ECO:0000256" key="4">
    <source>
        <dbReference type="ARBA" id="ARBA00022692"/>
    </source>
</evidence>
<protein>
    <submittedName>
        <fullName evidence="9">SusC/RagA family TonB-linked outer membrane protein</fullName>
    </submittedName>
</protein>
<gene>
    <name evidence="9" type="ORF">AHMF7605_06405</name>
</gene>
<evidence type="ECO:0000256" key="6">
    <source>
        <dbReference type="ARBA" id="ARBA00023237"/>
    </source>
</evidence>
<reference evidence="9 10" key="1">
    <citation type="submission" date="2018-03" db="EMBL/GenBank/DDBJ databases">
        <title>Adhaeribacter sp. HMF7605 Genome sequencing and assembly.</title>
        <authorList>
            <person name="Kang H."/>
            <person name="Kang J."/>
            <person name="Cha I."/>
            <person name="Kim H."/>
            <person name="Joh K."/>
        </authorList>
    </citation>
    <scope>NUCLEOTIDE SEQUENCE [LARGE SCALE GENOMIC DNA]</scope>
    <source>
        <strain evidence="9 10">HMF7605</strain>
    </source>
</reference>
<evidence type="ECO:0000256" key="7">
    <source>
        <dbReference type="PROSITE-ProRule" id="PRU01360"/>
    </source>
</evidence>
<dbReference type="InterPro" id="IPR023997">
    <property type="entry name" value="TonB-dep_OMP_SusC/RagA_CS"/>
</dbReference>
<evidence type="ECO:0000256" key="3">
    <source>
        <dbReference type="ARBA" id="ARBA00022452"/>
    </source>
</evidence>
<accession>A0A2T2YCE2</accession>
<dbReference type="Gene3D" id="2.40.170.20">
    <property type="entry name" value="TonB-dependent receptor, beta-barrel domain"/>
    <property type="match status" value="1"/>
</dbReference>
<keyword evidence="10" id="KW-1185">Reference proteome</keyword>
<comment type="similarity">
    <text evidence="7">Belongs to the TonB-dependent receptor family.</text>
</comment>
<keyword evidence="2 7" id="KW-0813">Transport</keyword>
<evidence type="ECO:0000256" key="5">
    <source>
        <dbReference type="ARBA" id="ARBA00023136"/>
    </source>
</evidence>